<accession>A0A1Y2BF23</accession>
<proteinExistence type="predicted"/>
<evidence type="ECO:0000313" key="5">
    <source>
        <dbReference type="Proteomes" id="UP000193986"/>
    </source>
</evidence>
<feature type="compositionally biased region" description="Low complexity" evidence="1">
    <location>
        <begin position="308"/>
        <end position="325"/>
    </location>
</feature>
<sequence length="355" mass="36930">MLFPAFLTYIVALIAMTATIPVRGAIPRVLVYTATKGYRHDSIPTAIQVLGQQASSYNVSFDFTEDETKFTVDNLSQYDGVMFVSNSDQVLDDDGEAALQTFFQSGGVYTGVHSASACLFNDTTYAQAVGALFDYHPQLQNATFERLNDSFPATAHLPDQWTYEEEVYNFRSDPRTNGAVVVLTVNESSYTNDGSSTGDYPSQGTPHPIAWYIESPLSAQPLASGATKAGRSFYTSLGHLNSTWQDPTFQQHVMMGLTWALEGASTRAYGTGLVGNGTSGSETAGNSSSTQSQSQSSATSGIGGGTGATSSSISATGTSTSSSGAAGKSALLGNSGVGIVGAVVGGVLAGVGLVV</sequence>
<feature type="domain" description="ThuA-like" evidence="3">
    <location>
        <begin position="28"/>
        <end position="260"/>
    </location>
</feature>
<protein>
    <submittedName>
        <fullName evidence="4">Trehalose utilization-domain-containing protein</fullName>
    </submittedName>
</protein>
<comment type="caution">
    <text evidence="4">The sequence shown here is derived from an EMBL/GenBank/DDBJ whole genome shotgun (WGS) entry which is preliminary data.</text>
</comment>
<evidence type="ECO:0000259" key="3">
    <source>
        <dbReference type="Pfam" id="PF06283"/>
    </source>
</evidence>
<feature type="chain" id="PRO_5012892277" evidence="2">
    <location>
        <begin position="25"/>
        <end position="355"/>
    </location>
</feature>
<dbReference type="EMBL" id="MCFC01000006">
    <property type="protein sequence ID" value="ORY33428.1"/>
    <property type="molecule type" value="Genomic_DNA"/>
</dbReference>
<evidence type="ECO:0000256" key="1">
    <source>
        <dbReference type="SAM" id="MobiDB-lite"/>
    </source>
</evidence>
<reference evidence="4 5" key="1">
    <citation type="submission" date="2016-07" db="EMBL/GenBank/DDBJ databases">
        <title>Pervasive Adenine N6-methylation of Active Genes in Fungi.</title>
        <authorList>
            <consortium name="DOE Joint Genome Institute"/>
            <person name="Mondo S.J."/>
            <person name="Dannebaum R.O."/>
            <person name="Kuo R.C."/>
            <person name="Labutti K."/>
            <person name="Haridas S."/>
            <person name="Kuo A."/>
            <person name="Salamov A."/>
            <person name="Ahrendt S.R."/>
            <person name="Lipzen A."/>
            <person name="Sullivan W."/>
            <person name="Andreopoulos W.B."/>
            <person name="Clum A."/>
            <person name="Lindquist E."/>
            <person name="Daum C."/>
            <person name="Ramamoorthy G.K."/>
            <person name="Gryganskyi A."/>
            <person name="Culley D."/>
            <person name="Magnuson J.K."/>
            <person name="James T.Y."/>
            <person name="O'Malley M.A."/>
            <person name="Stajich J.E."/>
            <person name="Spatafora J.W."/>
            <person name="Visel A."/>
            <person name="Grigoriev I.V."/>
        </authorList>
    </citation>
    <scope>NUCLEOTIDE SEQUENCE [LARGE SCALE GENOMIC DNA]</scope>
    <source>
        <strain evidence="4 5">68-887.2</strain>
    </source>
</reference>
<feature type="region of interest" description="Disordered" evidence="1">
    <location>
        <begin position="272"/>
        <end position="325"/>
    </location>
</feature>
<dbReference type="Pfam" id="PF06283">
    <property type="entry name" value="ThuA"/>
    <property type="match status" value="1"/>
</dbReference>
<feature type="compositionally biased region" description="Low complexity" evidence="1">
    <location>
        <begin position="283"/>
        <end position="300"/>
    </location>
</feature>
<keyword evidence="5" id="KW-1185">Reference proteome</keyword>
<evidence type="ECO:0000313" key="4">
    <source>
        <dbReference type="EMBL" id="ORY33428.1"/>
    </source>
</evidence>
<dbReference type="Gene3D" id="3.40.50.880">
    <property type="match status" value="1"/>
</dbReference>
<dbReference type="OrthoDB" id="3482285at2759"/>
<dbReference type="AlphaFoldDB" id="A0A1Y2BF23"/>
<dbReference type="InterPro" id="IPR029010">
    <property type="entry name" value="ThuA-like"/>
</dbReference>
<dbReference type="InParanoid" id="A0A1Y2BF23"/>
<dbReference type="PANTHER" id="PTHR40469:SF2">
    <property type="entry name" value="GALACTOSE-BINDING DOMAIN-LIKE SUPERFAMILY PROTEIN"/>
    <property type="match status" value="1"/>
</dbReference>
<dbReference type="SUPFAM" id="SSF52317">
    <property type="entry name" value="Class I glutamine amidotransferase-like"/>
    <property type="match status" value="1"/>
</dbReference>
<dbReference type="PANTHER" id="PTHR40469">
    <property type="entry name" value="SECRETED GLYCOSYL HYDROLASE"/>
    <property type="match status" value="1"/>
</dbReference>
<keyword evidence="2" id="KW-0732">Signal</keyword>
<organism evidence="4 5">
    <name type="scientific">Naematelia encephala</name>
    <dbReference type="NCBI Taxonomy" id="71784"/>
    <lineage>
        <taxon>Eukaryota</taxon>
        <taxon>Fungi</taxon>
        <taxon>Dikarya</taxon>
        <taxon>Basidiomycota</taxon>
        <taxon>Agaricomycotina</taxon>
        <taxon>Tremellomycetes</taxon>
        <taxon>Tremellales</taxon>
        <taxon>Naemateliaceae</taxon>
        <taxon>Naematelia</taxon>
    </lineage>
</organism>
<name>A0A1Y2BF23_9TREE</name>
<feature type="signal peptide" evidence="2">
    <location>
        <begin position="1"/>
        <end position="24"/>
    </location>
</feature>
<dbReference type="Proteomes" id="UP000193986">
    <property type="component" value="Unassembled WGS sequence"/>
</dbReference>
<evidence type="ECO:0000256" key="2">
    <source>
        <dbReference type="SAM" id="SignalP"/>
    </source>
</evidence>
<gene>
    <name evidence="4" type="ORF">BCR39DRAFT_300200</name>
</gene>
<dbReference type="InterPro" id="IPR029062">
    <property type="entry name" value="Class_I_gatase-like"/>
</dbReference>